<dbReference type="Proteomes" id="UP000015559">
    <property type="component" value="Chromosome"/>
</dbReference>
<sequence length="89" mass="9894">MKRTDLEKNIGLKIKSQINRPGTAGRIGQETAVAVDRREQRKQDQALGLVPFAIKLNGDLVKQIQSLAQERQIGLNEMVAELLQKGLNC</sequence>
<dbReference type="AlphaFoldDB" id="S6AC36"/>
<dbReference type="OrthoDB" id="8564304at2"/>
<evidence type="ECO:0008006" key="3">
    <source>
        <dbReference type="Google" id="ProtNLM"/>
    </source>
</evidence>
<protein>
    <recommendedName>
        <fullName evidence="3">LexA regulated protein</fullName>
    </recommendedName>
</protein>
<dbReference type="KEGG" id="sdr:SCD_n01402"/>
<dbReference type="eggNOG" id="ENOG50333Y3">
    <property type="taxonomic scope" value="Bacteria"/>
</dbReference>
<dbReference type="RefSeq" id="WP_009205818.1">
    <property type="nucleotide sequence ID" value="NC_022357.1"/>
</dbReference>
<dbReference type="EMBL" id="AP013066">
    <property type="protein sequence ID" value="BAN35228.1"/>
    <property type="molecule type" value="Genomic_DNA"/>
</dbReference>
<dbReference type="HOGENOM" id="CLU_168100_0_0_4"/>
<keyword evidence="2" id="KW-1185">Reference proteome</keyword>
<reference evidence="1 2" key="1">
    <citation type="journal article" date="2012" name="Appl. Environ. Microbiol.">
        <title>Draft genome sequence of a psychrotolerant sulfur-oxidizing bacterium, Sulfuricella denitrificans skB26, and proteomic insights into cold adaptation.</title>
        <authorList>
            <person name="Watanabe T."/>
            <person name="Kojima H."/>
            <person name="Fukui M."/>
        </authorList>
    </citation>
    <scope>NUCLEOTIDE SEQUENCE [LARGE SCALE GENOMIC DNA]</scope>
    <source>
        <strain evidence="2">skB26</strain>
    </source>
</reference>
<proteinExistence type="predicted"/>
<name>S6AC36_SULDS</name>
<gene>
    <name evidence="1" type="ORF">SCD_n01402</name>
</gene>
<accession>S6AC36</accession>
<evidence type="ECO:0000313" key="1">
    <source>
        <dbReference type="EMBL" id="BAN35228.1"/>
    </source>
</evidence>
<dbReference type="STRING" id="1163617.SCD_n01402"/>
<evidence type="ECO:0000313" key="2">
    <source>
        <dbReference type="Proteomes" id="UP000015559"/>
    </source>
</evidence>
<organism evidence="1 2">
    <name type="scientific">Sulfuricella denitrificans (strain DSM 22764 / NBRC 105220 / skB26)</name>
    <dbReference type="NCBI Taxonomy" id="1163617"/>
    <lineage>
        <taxon>Bacteria</taxon>
        <taxon>Pseudomonadati</taxon>
        <taxon>Pseudomonadota</taxon>
        <taxon>Betaproteobacteria</taxon>
        <taxon>Nitrosomonadales</taxon>
        <taxon>Sulfuricellaceae</taxon>
        <taxon>Sulfuricella</taxon>
    </lineage>
</organism>